<dbReference type="Gene3D" id="1.10.600.10">
    <property type="entry name" value="Farnesyl Diphosphate Synthase"/>
    <property type="match status" value="1"/>
</dbReference>
<dbReference type="InterPro" id="IPR002060">
    <property type="entry name" value="Squ/phyt_synthse"/>
</dbReference>
<dbReference type="Pfam" id="PF00494">
    <property type="entry name" value="SQS_PSY"/>
    <property type="match status" value="1"/>
</dbReference>
<dbReference type="SUPFAM" id="SSF48576">
    <property type="entry name" value="Terpenoid synthases"/>
    <property type="match status" value="1"/>
</dbReference>
<accession>A0A4Y9ENR1</accession>
<keyword evidence="7" id="KW-1185">Reference proteome</keyword>
<dbReference type="SFLD" id="SFLDG01018">
    <property type="entry name" value="Squalene/Phytoene_Synthase_Lik"/>
    <property type="match status" value="1"/>
</dbReference>
<keyword evidence="3" id="KW-0808">Transferase</keyword>
<dbReference type="PROSITE" id="PS01044">
    <property type="entry name" value="SQUALEN_PHYTOEN_SYN_1"/>
    <property type="match status" value="1"/>
</dbReference>
<dbReference type="PROSITE" id="PS01045">
    <property type="entry name" value="SQUALEN_PHYTOEN_SYN_2"/>
    <property type="match status" value="1"/>
</dbReference>
<name>A0A4Y9ENR1_9SPHN</name>
<comment type="caution">
    <text evidence="6">The sequence shown here is derived from an EMBL/GenBank/DDBJ whole genome shotgun (WGS) entry which is preliminary data.</text>
</comment>
<sequence>MLTSPERGEGKNFPFWLACSTQARVTDQLVLASRASIAKGSKSFALASKLFDPETRDRATMLYAWCRYCDDVIDGQESGHGRIAYAGTPAERLAELEALTAKALAGEPTGVMAFDALARVAAQTGMPARYPADLLTGFRIDVEERPFETEADLLTYCYHVAGVVGVMMAIVMGVSPDDRATLDRACDLGLAFQLNNIARDVVEDAEIGRRYLPGQWIDAAGLSRDDYAAPRYRETLAGVVKRLVDLAEGYEASARYGTPALPLRSAWAVLAAAGIYGGIGRKVRAGGAAALAHRVSTSTAQKLGIVAASYAAAFSRSRRWPSPGPSRTGLWTRP</sequence>
<protein>
    <submittedName>
        <fullName evidence="6">Phytoene/squalene synthase family protein</fullName>
    </submittedName>
</protein>
<dbReference type="InterPro" id="IPR008949">
    <property type="entry name" value="Isoprenoid_synthase_dom_sf"/>
</dbReference>
<organism evidence="6 7">
    <name type="scientific">Glacieibacterium arshaanense</name>
    <dbReference type="NCBI Taxonomy" id="2511025"/>
    <lineage>
        <taxon>Bacteria</taxon>
        <taxon>Pseudomonadati</taxon>
        <taxon>Pseudomonadota</taxon>
        <taxon>Alphaproteobacteria</taxon>
        <taxon>Sphingomonadales</taxon>
        <taxon>Sphingosinicellaceae</taxon>
        <taxon>Glacieibacterium</taxon>
    </lineage>
</organism>
<comment type="similarity">
    <text evidence="2">Belongs to the phytoene/squalene synthase family.</text>
</comment>
<evidence type="ECO:0000256" key="4">
    <source>
        <dbReference type="ARBA" id="ARBA00022746"/>
    </source>
</evidence>
<evidence type="ECO:0000256" key="1">
    <source>
        <dbReference type="ARBA" id="ARBA00004684"/>
    </source>
</evidence>
<dbReference type="InterPro" id="IPR033904">
    <property type="entry name" value="Trans_IPPS_HH"/>
</dbReference>
<dbReference type="SFLD" id="SFLDG01212">
    <property type="entry name" value="Phytoene_synthase_like"/>
    <property type="match status" value="1"/>
</dbReference>
<dbReference type="GO" id="GO:0051996">
    <property type="term" value="F:squalene synthase [NAD(P)H] activity"/>
    <property type="evidence" value="ECO:0007669"/>
    <property type="project" value="InterPro"/>
</dbReference>
<gene>
    <name evidence="6" type="ORF">EUV02_11105</name>
</gene>
<comment type="pathway">
    <text evidence="1">Carotenoid biosynthesis; phytoene biosynthesis.</text>
</comment>
<reference evidence="6 7" key="1">
    <citation type="submission" date="2019-02" db="EMBL/GenBank/DDBJ databases">
        <title>Polymorphobacter sp. isolated from the lake at the Tibet of China.</title>
        <authorList>
            <person name="Li A."/>
        </authorList>
    </citation>
    <scope>NUCLEOTIDE SEQUENCE [LARGE SCALE GENOMIC DNA]</scope>
    <source>
        <strain evidence="6 7">DJ1R-1</strain>
    </source>
</reference>
<evidence type="ECO:0000313" key="6">
    <source>
        <dbReference type="EMBL" id="TFU03688.1"/>
    </source>
</evidence>
<evidence type="ECO:0000256" key="3">
    <source>
        <dbReference type="ARBA" id="ARBA00022679"/>
    </source>
</evidence>
<dbReference type="GO" id="GO:0004311">
    <property type="term" value="F:geranylgeranyl diphosphate synthase activity"/>
    <property type="evidence" value="ECO:0007669"/>
    <property type="project" value="InterPro"/>
</dbReference>
<dbReference type="InterPro" id="IPR044843">
    <property type="entry name" value="Trans_IPPS_bact-type"/>
</dbReference>
<keyword evidence="4" id="KW-0125">Carotenoid biosynthesis</keyword>
<dbReference type="InterPro" id="IPR019845">
    <property type="entry name" value="Squalene/phytoene_synthase_CS"/>
</dbReference>
<dbReference type="SFLD" id="SFLDS00005">
    <property type="entry name" value="Isoprenoid_Synthase_Type_I"/>
    <property type="match status" value="1"/>
</dbReference>
<dbReference type="EMBL" id="SIHO01000002">
    <property type="protein sequence ID" value="TFU03688.1"/>
    <property type="molecule type" value="Genomic_DNA"/>
</dbReference>
<dbReference type="Proteomes" id="UP000297737">
    <property type="component" value="Unassembled WGS sequence"/>
</dbReference>
<dbReference type="PANTHER" id="PTHR31480">
    <property type="entry name" value="BIFUNCTIONAL LYCOPENE CYCLASE/PHYTOENE SYNTHASE"/>
    <property type="match status" value="1"/>
</dbReference>
<evidence type="ECO:0000256" key="2">
    <source>
        <dbReference type="ARBA" id="ARBA00006251"/>
    </source>
</evidence>
<evidence type="ECO:0000313" key="7">
    <source>
        <dbReference type="Proteomes" id="UP000297737"/>
    </source>
</evidence>
<dbReference type="OrthoDB" id="9807580at2"/>
<dbReference type="AlphaFoldDB" id="A0A4Y9ENR1"/>
<dbReference type="GO" id="GO:0016117">
    <property type="term" value="P:carotenoid biosynthetic process"/>
    <property type="evidence" value="ECO:0007669"/>
    <property type="project" value="UniProtKB-KW"/>
</dbReference>
<evidence type="ECO:0000256" key="5">
    <source>
        <dbReference type="ARBA" id="ARBA00053028"/>
    </source>
</evidence>
<dbReference type="CDD" id="cd00683">
    <property type="entry name" value="Trans_IPPS_HH"/>
    <property type="match status" value="1"/>
</dbReference>
<comment type="cofactor">
    <cofactor evidence="5">
        <name>ATP</name>
        <dbReference type="ChEBI" id="CHEBI:30616"/>
    </cofactor>
</comment>
<proteinExistence type="inferred from homology"/>
<dbReference type="FunFam" id="1.10.600.10:FF:000020">
    <property type="entry name" value="Phytoene synthase"/>
    <property type="match status" value="1"/>
</dbReference>